<evidence type="ECO:0000313" key="12">
    <source>
        <dbReference type="Proteomes" id="UP000233727"/>
    </source>
</evidence>
<feature type="transmembrane region" description="Helical" evidence="9">
    <location>
        <begin position="228"/>
        <end position="251"/>
    </location>
</feature>
<dbReference type="GO" id="GO:0005524">
    <property type="term" value="F:ATP binding"/>
    <property type="evidence" value="ECO:0007669"/>
    <property type="project" value="UniProtKB-KW"/>
</dbReference>
<feature type="transmembrane region" description="Helical" evidence="9">
    <location>
        <begin position="159"/>
        <end position="187"/>
    </location>
</feature>
<comment type="caution">
    <text evidence="11">The sequence shown here is derived from an EMBL/GenBank/DDBJ whole genome shotgun (WGS) entry which is preliminary data.</text>
</comment>
<organism evidence="11 12">
    <name type="scientific">Bifidobacterium thermophilum</name>
    <dbReference type="NCBI Taxonomy" id="33905"/>
    <lineage>
        <taxon>Bacteria</taxon>
        <taxon>Bacillati</taxon>
        <taxon>Actinomycetota</taxon>
        <taxon>Actinomycetes</taxon>
        <taxon>Bifidobacteriales</taxon>
        <taxon>Bifidobacteriaceae</taxon>
        <taxon>Bifidobacterium</taxon>
    </lineage>
</organism>
<evidence type="ECO:0000256" key="1">
    <source>
        <dbReference type="ARBA" id="ARBA00022679"/>
    </source>
</evidence>
<evidence type="ECO:0000256" key="8">
    <source>
        <dbReference type="SAM" id="MobiDB-lite"/>
    </source>
</evidence>
<sequence length="705" mass="78247">MDDTAHADSTASHPSSDIKPTSLNDFLNNVRASAERRFTFNQIFTTIATLLIISGIIIFFLSLHDDRLDFNEFWQAGDADSKGTGSDIPSLLASLDGTQASLIALIIFHDVSQTIDARHHFNDQRRTTSIKLGIIGLALASQALLTLELPQLIHIMHPMPGWILAFIFLLVNVIAMLSVSDFAGVVVNAHKTAKEKITQYETWKTPEQQKKYQMWKNKHHRKKPEQAALHKAMILPFVVNIIYLILTFLPYEYTFVADLLRQRGFIITLVASLALIAILGIIAWLFSRFVTPLFLSEYLSASASCASKKAKTPDKVFSILWVILLAADVLALQLLINLSFGFPNPGTPTCRVVTQVIAGMVAFTCVLLLSFAQPRQWTLPYLMMMCDNEIKNQDNVLDRAASIFEDLSKQHETNAAAEAPQTPAAGYRGQTAENTGNRYDTITGEGMSRSRSDAWSIGFGLQAAAGLEPSDYAVAQAQDQIAGDVSYAEVEQNLRDYHAAHRDGERHFEADIVATRISSLLQDPSFVFSPAMLDYIHESLFQGVLPGRQAGVRRSSDFSERESLPGGGRVAFVPHRLVDGTLRRAFDQERRRRESYAGMPRRDIADSVTGFISGLWQVRPFSKGNTRAVMVLAIMYLRLLGFTVNPEPFSSHGAYLHDALVLDNVLDPDVRDPAPLRRFMDAVLFDPDIDLPPVGTRDDGTGHAL</sequence>
<evidence type="ECO:0000256" key="2">
    <source>
        <dbReference type="ARBA" id="ARBA00022695"/>
    </source>
</evidence>
<evidence type="ECO:0000313" key="11">
    <source>
        <dbReference type="EMBL" id="PKU92929.1"/>
    </source>
</evidence>
<dbReference type="SUPFAM" id="SSF140931">
    <property type="entry name" value="Fic-like"/>
    <property type="match status" value="1"/>
</dbReference>
<keyword evidence="2" id="KW-0548">Nucleotidyltransferase</keyword>
<protein>
    <recommendedName>
        <fullName evidence="5">protein adenylyltransferase</fullName>
        <ecNumber evidence="5">2.7.7.108</ecNumber>
    </recommendedName>
</protein>
<keyword evidence="4" id="KW-0067">ATP-binding</keyword>
<dbReference type="PROSITE" id="PS51459">
    <property type="entry name" value="FIDO"/>
    <property type="match status" value="1"/>
</dbReference>
<keyword evidence="9" id="KW-0812">Transmembrane</keyword>
<evidence type="ECO:0000259" key="10">
    <source>
        <dbReference type="PROSITE" id="PS51459"/>
    </source>
</evidence>
<feature type="domain" description="Fido" evidence="10">
    <location>
        <begin position="528"/>
        <end position="682"/>
    </location>
</feature>
<comment type="catalytic activity">
    <reaction evidence="7">
        <text>L-tyrosyl-[protein] + ATP = O-(5'-adenylyl)-L-tyrosyl-[protein] + diphosphate</text>
        <dbReference type="Rhea" id="RHEA:54288"/>
        <dbReference type="Rhea" id="RHEA-COMP:10136"/>
        <dbReference type="Rhea" id="RHEA-COMP:13846"/>
        <dbReference type="ChEBI" id="CHEBI:30616"/>
        <dbReference type="ChEBI" id="CHEBI:33019"/>
        <dbReference type="ChEBI" id="CHEBI:46858"/>
        <dbReference type="ChEBI" id="CHEBI:83624"/>
        <dbReference type="EC" id="2.7.7.108"/>
    </reaction>
</comment>
<keyword evidence="9" id="KW-0472">Membrane</keyword>
<dbReference type="InterPro" id="IPR003812">
    <property type="entry name" value="Fido"/>
</dbReference>
<dbReference type="Proteomes" id="UP000233727">
    <property type="component" value="Unassembled WGS sequence"/>
</dbReference>
<comment type="catalytic activity">
    <reaction evidence="6">
        <text>L-threonyl-[protein] + ATP = 3-O-(5'-adenylyl)-L-threonyl-[protein] + diphosphate</text>
        <dbReference type="Rhea" id="RHEA:54292"/>
        <dbReference type="Rhea" id="RHEA-COMP:11060"/>
        <dbReference type="Rhea" id="RHEA-COMP:13847"/>
        <dbReference type="ChEBI" id="CHEBI:30013"/>
        <dbReference type="ChEBI" id="CHEBI:30616"/>
        <dbReference type="ChEBI" id="CHEBI:33019"/>
        <dbReference type="ChEBI" id="CHEBI:138113"/>
        <dbReference type="EC" id="2.7.7.108"/>
    </reaction>
</comment>
<dbReference type="PANTHER" id="PTHR39560:SF1">
    <property type="entry name" value="PROTEIN ADENYLYLTRANSFERASE FIC-RELATED"/>
    <property type="match status" value="1"/>
</dbReference>
<feature type="transmembrane region" description="Helical" evidence="9">
    <location>
        <begin position="263"/>
        <end position="286"/>
    </location>
</feature>
<accession>A0A2N3QMM2</accession>
<keyword evidence="3" id="KW-0547">Nucleotide-binding</keyword>
<dbReference type="RefSeq" id="WP_101455042.1">
    <property type="nucleotide sequence ID" value="NZ_PCGY01000011.1"/>
</dbReference>
<evidence type="ECO:0000256" key="6">
    <source>
        <dbReference type="ARBA" id="ARBA00047939"/>
    </source>
</evidence>
<gene>
    <name evidence="11" type="ORF">CQR47_0779</name>
</gene>
<dbReference type="InterPro" id="IPR036597">
    <property type="entry name" value="Fido-like_dom_sf"/>
</dbReference>
<dbReference type="CDD" id="cd11586">
    <property type="entry name" value="VbhA_like"/>
    <property type="match status" value="1"/>
</dbReference>
<evidence type="ECO:0000256" key="3">
    <source>
        <dbReference type="ARBA" id="ARBA00022741"/>
    </source>
</evidence>
<reference evidence="11 12" key="1">
    <citation type="submission" date="2017-10" db="EMBL/GenBank/DDBJ databases">
        <title>Bifidobacterium genomics.</title>
        <authorList>
            <person name="Lugli G.A."/>
            <person name="Milani C."/>
            <person name="Mancabelli L."/>
        </authorList>
    </citation>
    <scope>NUCLEOTIDE SEQUENCE [LARGE SCALE GENOMIC DNA]</scope>
    <source>
        <strain evidence="11 12">1542B</strain>
    </source>
</reference>
<keyword evidence="1" id="KW-0808">Transferase</keyword>
<evidence type="ECO:0000256" key="4">
    <source>
        <dbReference type="ARBA" id="ARBA00022840"/>
    </source>
</evidence>
<evidence type="ECO:0000256" key="9">
    <source>
        <dbReference type="SAM" id="Phobius"/>
    </source>
</evidence>
<feature type="transmembrane region" description="Helical" evidence="9">
    <location>
        <begin position="43"/>
        <end position="63"/>
    </location>
</feature>
<feature type="transmembrane region" description="Helical" evidence="9">
    <location>
        <begin position="352"/>
        <end position="372"/>
    </location>
</feature>
<dbReference type="EC" id="2.7.7.108" evidence="5"/>
<keyword evidence="9" id="KW-1133">Transmembrane helix</keyword>
<dbReference type="EMBL" id="PCGY01000011">
    <property type="protein sequence ID" value="PKU92929.1"/>
    <property type="molecule type" value="Genomic_DNA"/>
</dbReference>
<feature type="transmembrane region" description="Helical" evidence="9">
    <location>
        <begin position="88"/>
        <end position="108"/>
    </location>
</feature>
<feature type="region of interest" description="Disordered" evidence="8">
    <location>
        <begin position="412"/>
        <end position="439"/>
    </location>
</feature>
<proteinExistence type="predicted"/>
<evidence type="ECO:0000256" key="5">
    <source>
        <dbReference type="ARBA" id="ARBA00034531"/>
    </source>
</evidence>
<dbReference type="Gene3D" id="1.10.3290.10">
    <property type="entry name" value="Fido-like domain"/>
    <property type="match status" value="1"/>
</dbReference>
<dbReference type="GO" id="GO:0070733">
    <property type="term" value="F:AMPylase activity"/>
    <property type="evidence" value="ECO:0007669"/>
    <property type="project" value="UniProtKB-EC"/>
</dbReference>
<feature type="compositionally biased region" description="Low complexity" evidence="8">
    <location>
        <begin position="413"/>
        <end position="425"/>
    </location>
</feature>
<feature type="transmembrane region" description="Helical" evidence="9">
    <location>
        <begin position="316"/>
        <end position="340"/>
    </location>
</feature>
<dbReference type="PANTHER" id="PTHR39560">
    <property type="entry name" value="PROTEIN ADENYLYLTRANSFERASE FIC-RELATED"/>
    <property type="match status" value="1"/>
</dbReference>
<feature type="transmembrane region" description="Helical" evidence="9">
    <location>
        <begin position="129"/>
        <end position="147"/>
    </location>
</feature>
<dbReference type="AlphaFoldDB" id="A0A2N3QMM2"/>
<dbReference type="InterPro" id="IPR033788">
    <property type="entry name" value="VbhA-like"/>
</dbReference>
<evidence type="ECO:0000256" key="7">
    <source>
        <dbReference type="ARBA" id="ARBA00048696"/>
    </source>
</evidence>
<dbReference type="GO" id="GO:0051302">
    <property type="term" value="P:regulation of cell division"/>
    <property type="evidence" value="ECO:0007669"/>
    <property type="project" value="TreeGrafter"/>
</dbReference>
<name>A0A2N3QMM2_9BIFI</name>